<evidence type="ECO:0000256" key="4">
    <source>
        <dbReference type="ARBA" id="ARBA00022729"/>
    </source>
</evidence>
<evidence type="ECO:0000256" key="3">
    <source>
        <dbReference type="ARBA" id="ARBA00022558"/>
    </source>
</evidence>
<dbReference type="PANTHER" id="PTHR30251">
    <property type="entry name" value="PILUS ASSEMBLY CHAPERONE"/>
    <property type="match status" value="1"/>
</dbReference>
<proteinExistence type="inferred from homology"/>
<dbReference type="RefSeq" id="WP_081093622.1">
    <property type="nucleotide sequence ID" value="NZ_CP014015.2"/>
</dbReference>
<dbReference type="Pfam" id="PF02753">
    <property type="entry name" value="PapD_C"/>
    <property type="match status" value="1"/>
</dbReference>
<organism evidence="9 10">
    <name type="scientific">Citrobacter amalonaticus</name>
    <dbReference type="NCBI Taxonomy" id="35703"/>
    <lineage>
        <taxon>Bacteria</taxon>
        <taxon>Pseudomonadati</taxon>
        <taxon>Pseudomonadota</taxon>
        <taxon>Gammaproteobacteria</taxon>
        <taxon>Enterobacterales</taxon>
        <taxon>Enterobacteriaceae</taxon>
        <taxon>Citrobacter</taxon>
    </lineage>
</organism>
<dbReference type="PRINTS" id="PR00969">
    <property type="entry name" value="CHAPERONPILI"/>
</dbReference>
<evidence type="ECO:0000313" key="9">
    <source>
        <dbReference type="EMBL" id="MBE0129378.1"/>
    </source>
</evidence>
<dbReference type="FunFam" id="2.60.40.10:FF:000458">
    <property type="entry name" value="Molecular chaperone FimC"/>
    <property type="match status" value="1"/>
</dbReference>
<name>A0A8I0MLT7_CITAM</name>
<protein>
    <submittedName>
        <fullName evidence="9">Fimbria/pilus periplasmic chaperone</fullName>
    </submittedName>
</protein>
<dbReference type="InterPro" id="IPR016148">
    <property type="entry name" value="Pili_assmbl_chaperone_C"/>
</dbReference>
<dbReference type="InterPro" id="IPR013783">
    <property type="entry name" value="Ig-like_fold"/>
</dbReference>
<feature type="domain" description="Pili assembly chaperone C-terminal" evidence="8">
    <location>
        <begin position="181"/>
        <end position="242"/>
    </location>
</feature>
<keyword evidence="6" id="KW-0143">Chaperone</keyword>
<evidence type="ECO:0000256" key="5">
    <source>
        <dbReference type="ARBA" id="ARBA00022764"/>
    </source>
</evidence>
<dbReference type="InterPro" id="IPR016147">
    <property type="entry name" value="Pili_assmbl_chaperone_N"/>
</dbReference>
<evidence type="ECO:0000256" key="2">
    <source>
        <dbReference type="ARBA" id="ARBA00007399"/>
    </source>
</evidence>
<dbReference type="SUPFAM" id="SSF49354">
    <property type="entry name" value="PapD-like"/>
    <property type="match status" value="1"/>
</dbReference>
<keyword evidence="4" id="KW-0732">Signal</keyword>
<comment type="similarity">
    <text evidence="2">Belongs to the periplasmic pilus chaperone family.</text>
</comment>
<accession>A0A8I0MLT7</accession>
<dbReference type="GO" id="GO:0071555">
    <property type="term" value="P:cell wall organization"/>
    <property type="evidence" value="ECO:0007669"/>
    <property type="project" value="InterPro"/>
</dbReference>
<evidence type="ECO:0000313" key="10">
    <source>
        <dbReference type="Proteomes" id="UP000656723"/>
    </source>
</evidence>
<dbReference type="Gene3D" id="2.60.40.10">
    <property type="entry name" value="Immunoglobulins"/>
    <property type="match status" value="2"/>
</dbReference>
<dbReference type="AlphaFoldDB" id="A0A8I0MLT7"/>
<reference evidence="9" key="1">
    <citation type="submission" date="2019-07" db="EMBL/GenBank/DDBJ databases">
        <title>KPC-2 carbapenem resistent Enterobacterales isolates from Germany.</title>
        <authorList>
            <person name="Yao Y."/>
            <person name="Falgenhauer L."/>
            <person name="Imirzalioglu C."/>
            <person name="Chakraborty T."/>
        </authorList>
    </citation>
    <scope>NUCLEOTIDE SEQUENCE</scope>
    <source>
        <strain evidence="9">CA13304</strain>
    </source>
</reference>
<evidence type="ECO:0000256" key="1">
    <source>
        <dbReference type="ARBA" id="ARBA00004418"/>
    </source>
</evidence>
<keyword evidence="3" id="KW-1029">Fimbrium biogenesis</keyword>
<feature type="domain" description="Pili assembly chaperone N-terminal" evidence="7">
    <location>
        <begin position="35"/>
        <end position="158"/>
    </location>
</feature>
<dbReference type="EMBL" id="VKME01000013">
    <property type="protein sequence ID" value="MBE0129378.1"/>
    <property type="molecule type" value="Genomic_DNA"/>
</dbReference>
<evidence type="ECO:0000259" key="8">
    <source>
        <dbReference type="Pfam" id="PF02753"/>
    </source>
</evidence>
<dbReference type="InterPro" id="IPR050643">
    <property type="entry name" value="Periplasmic_pilus_chap"/>
</dbReference>
<keyword evidence="5" id="KW-0574">Periplasm</keyword>
<dbReference type="InterPro" id="IPR036316">
    <property type="entry name" value="Pili_assmbl_chap_C_dom_sf"/>
</dbReference>
<dbReference type="Pfam" id="PF00345">
    <property type="entry name" value="PapD_N"/>
    <property type="match status" value="1"/>
</dbReference>
<evidence type="ECO:0000256" key="6">
    <source>
        <dbReference type="ARBA" id="ARBA00023186"/>
    </source>
</evidence>
<dbReference type="InterPro" id="IPR001829">
    <property type="entry name" value="Pili_assmbl_chaperone_bac"/>
</dbReference>
<comment type="caution">
    <text evidence="9">The sequence shown here is derived from an EMBL/GenBank/DDBJ whole genome shotgun (WGS) entry which is preliminary data.</text>
</comment>
<dbReference type="OrthoDB" id="9131059at2"/>
<evidence type="ECO:0000259" key="7">
    <source>
        <dbReference type="Pfam" id="PF00345"/>
    </source>
</evidence>
<comment type="subcellular location">
    <subcellularLocation>
        <location evidence="1">Periplasm</location>
    </subcellularLocation>
</comment>
<dbReference type="GO" id="GO:0030288">
    <property type="term" value="C:outer membrane-bounded periplasmic space"/>
    <property type="evidence" value="ECO:0007669"/>
    <property type="project" value="InterPro"/>
</dbReference>
<sequence>MLYLMFGFRLFFRCSVVTSLLVIVWSFSTLSFASGIVIKGTRVIYPASQSEVTIGMTNTGTAPVLVQSWIDNGNQSDDPAKIVSPFVLTPPISRVDAGKGQTLRIVASDNKGMVQDKESVFYLNVLEIPTINKKAVGGNKLNIAFRSRLKLFYRPEGLSGTASEAADKIKWTVTHLGVKATNPSSFYVSMGTVTYSVGGKKYTADGEMIAPGSSYEYVFNGAGAVTDIHAVSFNSINDYGTSVEHRVVHQ</sequence>
<gene>
    <name evidence="9" type="ORF">FOT72_15430</name>
</gene>
<dbReference type="Proteomes" id="UP000656723">
    <property type="component" value="Unassembled WGS sequence"/>
</dbReference>
<dbReference type="InterPro" id="IPR008962">
    <property type="entry name" value="PapD-like_sf"/>
</dbReference>
<dbReference type="PANTHER" id="PTHR30251:SF2">
    <property type="entry name" value="FIMBRIAL CHAPERONE YADV-RELATED"/>
    <property type="match status" value="1"/>
</dbReference>
<dbReference type="SUPFAM" id="SSF49584">
    <property type="entry name" value="Periplasmic chaperone C-domain"/>
    <property type="match status" value="1"/>
</dbReference>